<evidence type="ECO:0000313" key="2">
    <source>
        <dbReference type="EMBL" id="MFC4701650.1"/>
    </source>
</evidence>
<feature type="transmembrane region" description="Helical" evidence="1">
    <location>
        <begin position="57"/>
        <end position="77"/>
    </location>
</feature>
<dbReference type="Proteomes" id="UP001595897">
    <property type="component" value="Unassembled WGS sequence"/>
</dbReference>
<keyword evidence="1" id="KW-1133">Transmembrane helix</keyword>
<protein>
    <submittedName>
        <fullName evidence="2">Uncharacterized protein</fullName>
    </submittedName>
</protein>
<feature type="transmembrane region" description="Helical" evidence="1">
    <location>
        <begin position="89"/>
        <end position="108"/>
    </location>
</feature>
<evidence type="ECO:0000256" key="1">
    <source>
        <dbReference type="SAM" id="Phobius"/>
    </source>
</evidence>
<keyword evidence="1" id="KW-0812">Transmembrane</keyword>
<feature type="transmembrane region" description="Helical" evidence="1">
    <location>
        <begin position="128"/>
        <end position="150"/>
    </location>
</feature>
<keyword evidence="3" id="KW-1185">Reference proteome</keyword>
<comment type="caution">
    <text evidence="2">The sequence shown here is derived from an EMBL/GenBank/DDBJ whole genome shotgun (WGS) entry which is preliminary data.</text>
</comment>
<keyword evidence="1" id="KW-0472">Membrane</keyword>
<feature type="transmembrane region" description="Helical" evidence="1">
    <location>
        <begin position="20"/>
        <end position="37"/>
    </location>
</feature>
<sequence length="230" mass="26276">MASLLLNKIKFAFKQNIKPAIYLQLIAFGLGLSYFYLPVAKPYFEALANLKNNYGVLYAVVSTSLFGGLLPYLLMLLLKQITFKPLAQLVFYCMLWAFMGWMIDRFYTFQGVLFGEGNDIGTIAKKVLFDQFVFTVFIASPFLTVCLLFKEKHFKVREWLRSVDRTIITEQLPATLISTWIVWIPAVSVIYAMPSDLQIPLFNIVLCMFVLILVLVNTSHEGPEQSPTQI</sequence>
<feature type="transmembrane region" description="Helical" evidence="1">
    <location>
        <begin position="171"/>
        <end position="193"/>
    </location>
</feature>
<feature type="transmembrane region" description="Helical" evidence="1">
    <location>
        <begin position="199"/>
        <end position="216"/>
    </location>
</feature>
<name>A0ABV9M153_9ALTE</name>
<accession>A0ABV9M153</accession>
<evidence type="ECO:0000313" key="3">
    <source>
        <dbReference type="Proteomes" id="UP001595897"/>
    </source>
</evidence>
<dbReference type="EMBL" id="JBHSGU010000019">
    <property type="protein sequence ID" value="MFC4701650.1"/>
    <property type="molecule type" value="Genomic_DNA"/>
</dbReference>
<dbReference type="RefSeq" id="WP_382410326.1">
    <property type="nucleotide sequence ID" value="NZ_JBHSGU010000019.1"/>
</dbReference>
<reference evidence="3" key="1">
    <citation type="journal article" date="2019" name="Int. J. Syst. Evol. Microbiol.">
        <title>The Global Catalogue of Microorganisms (GCM) 10K type strain sequencing project: providing services to taxonomists for standard genome sequencing and annotation.</title>
        <authorList>
            <consortium name="The Broad Institute Genomics Platform"/>
            <consortium name="The Broad Institute Genome Sequencing Center for Infectious Disease"/>
            <person name="Wu L."/>
            <person name="Ma J."/>
        </authorList>
    </citation>
    <scope>NUCLEOTIDE SEQUENCE [LARGE SCALE GENOMIC DNA]</scope>
    <source>
        <strain evidence="3">KACC 12507</strain>
    </source>
</reference>
<proteinExistence type="predicted"/>
<gene>
    <name evidence="2" type="ORF">ACFO4O_15955</name>
</gene>
<organism evidence="2 3">
    <name type="scientific">Glaciecola siphonariae</name>
    <dbReference type="NCBI Taxonomy" id="521012"/>
    <lineage>
        <taxon>Bacteria</taxon>
        <taxon>Pseudomonadati</taxon>
        <taxon>Pseudomonadota</taxon>
        <taxon>Gammaproteobacteria</taxon>
        <taxon>Alteromonadales</taxon>
        <taxon>Alteromonadaceae</taxon>
        <taxon>Glaciecola</taxon>
    </lineage>
</organism>